<feature type="compositionally biased region" description="Polar residues" evidence="1">
    <location>
        <begin position="108"/>
        <end position="124"/>
    </location>
</feature>
<evidence type="ECO:0000313" key="3">
    <source>
        <dbReference type="WBParaSite" id="ALUE_0000762501-mRNA-1"/>
    </source>
</evidence>
<proteinExistence type="predicted"/>
<evidence type="ECO:0000256" key="1">
    <source>
        <dbReference type="SAM" id="MobiDB-lite"/>
    </source>
</evidence>
<dbReference type="AlphaFoldDB" id="A0A0M3HWR2"/>
<accession>A0A0M3HWR2</accession>
<dbReference type="Proteomes" id="UP000036681">
    <property type="component" value="Unplaced"/>
</dbReference>
<name>A0A0M3HWR2_ASCLU</name>
<sequence>MQLATIQPTTSTSRPCRAVQYASVFPEGCGCCVEIRKQVRLVNDASGHWVAGWDDAVYPSAELMLPNPTQVRIYGLTAHTPASVHNESPLATRVWVRGGVAINGRTESGAASYQQTHPPGSTHSLCRRETSRRGAVLASLPPRPMDTTNDGHSPRHLTPSTATRAPARSPHITFLR</sequence>
<dbReference type="WBParaSite" id="ALUE_0000762501-mRNA-1">
    <property type="protein sequence ID" value="ALUE_0000762501-mRNA-1"/>
    <property type="gene ID" value="ALUE_0000762501"/>
</dbReference>
<protein>
    <submittedName>
        <fullName evidence="3">Lipoprotein</fullName>
    </submittedName>
</protein>
<keyword evidence="2" id="KW-1185">Reference proteome</keyword>
<feature type="region of interest" description="Disordered" evidence="1">
    <location>
        <begin position="108"/>
        <end position="176"/>
    </location>
</feature>
<evidence type="ECO:0000313" key="2">
    <source>
        <dbReference type="Proteomes" id="UP000036681"/>
    </source>
</evidence>
<organism evidence="2 3">
    <name type="scientific">Ascaris lumbricoides</name>
    <name type="common">Giant roundworm</name>
    <dbReference type="NCBI Taxonomy" id="6252"/>
    <lineage>
        <taxon>Eukaryota</taxon>
        <taxon>Metazoa</taxon>
        <taxon>Ecdysozoa</taxon>
        <taxon>Nematoda</taxon>
        <taxon>Chromadorea</taxon>
        <taxon>Rhabditida</taxon>
        <taxon>Spirurina</taxon>
        <taxon>Ascaridomorpha</taxon>
        <taxon>Ascaridoidea</taxon>
        <taxon>Ascarididae</taxon>
        <taxon>Ascaris</taxon>
    </lineage>
</organism>
<reference evidence="3" key="1">
    <citation type="submission" date="2017-02" db="UniProtKB">
        <authorList>
            <consortium name="WormBaseParasite"/>
        </authorList>
    </citation>
    <scope>IDENTIFICATION</scope>
</reference>